<dbReference type="Pfam" id="PF03993">
    <property type="entry name" value="DUF349"/>
    <property type="match status" value="3"/>
</dbReference>
<evidence type="ECO:0000256" key="1">
    <source>
        <dbReference type="SAM" id="Coils"/>
    </source>
</evidence>
<comment type="caution">
    <text evidence="2">The sequence shown here is derived from an EMBL/GenBank/DDBJ whole genome shotgun (WGS) entry which is preliminary data.</text>
</comment>
<dbReference type="Proteomes" id="UP000295764">
    <property type="component" value="Unassembled WGS sequence"/>
</dbReference>
<evidence type="ECO:0000313" key="2">
    <source>
        <dbReference type="EMBL" id="TDN44778.1"/>
    </source>
</evidence>
<protein>
    <submittedName>
        <fullName evidence="2">Uncharacterized protein DUF349</fullName>
    </submittedName>
</protein>
<sequence length="410" mass="45873">MGPDEATTWGRVDENGTVYVRYEDTEKAVGEYPDATPDEALAYFARKYADLEGQVKIAEQRVQRGASANDVARTVEHLQALVAEARVVGDLKALETRVGALTEQLGSLTKEQAEQAQQALADALAHRTALVEEAEALAAVDPARAQWKQITAQLDDVFARWQQHQHDGPRIPKNEANELWKRFRAARSTVDQHRRAFYSELDAQHRDARNRKQELVQQAEALAPRGADAIGAYRDLLDDWKAAGRAGKRHDDALWARFKAAGDVLFEQRHAEVAAENEEYSENLVAKQALLTEAEPLLQATDRVAARRTLTGIQRRWDEIGKVPRADVRRVEDRLRAVEDHVRSLEDQHWKASDPERKARQNGLASQLEDAIGKLESELAQAQATGDARKIKDAQEALDARKIWLDALGG</sequence>
<gene>
    <name evidence="2" type="ORF">EDF64_104181</name>
</gene>
<dbReference type="RefSeq" id="WP_208108858.1">
    <property type="nucleotide sequence ID" value="NZ_SNVW01000004.1"/>
</dbReference>
<feature type="coiled-coil region" evidence="1">
    <location>
        <begin position="328"/>
        <end position="385"/>
    </location>
</feature>
<organism evidence="2 3">
    <name type="scientific">Curtobacterium flaccumfaciens</name>
    <dbReference type="NCBI Taxonomy" id="2035"/>
    <lineage>
        <taxon>Bacteria</taxon>
        <taxon>Bacillati</taxon>
        <taxon>Actinomycetota</taxon>
        <taxon>Actinomycetes</taxon>
        <taxon>Micrococcales</taxon>
        <taxon>Microbacteriaceae</taxon>
        <taxon>Curtobacterium</taxon>
    </lineage>
</organism>
<dbReference type="AlphaFoldDB" id="A0A4R6DKS5"/>
<keyword evidence="1" id="KW-0175">Coiled coil</keyword>
<dbReference type="InterPro" id="IPR007139">
    <property type="entry name" value="DUF349"/>
</dbReference>
<accession>A0A4R6DKS5</accession>
<evidence type="ECO:0000313" key="3">
    <source>
        <dbReference type="Proteomes" id="UP000295764"/>
    </source>
</evidence>
<dbReference type="STRING" id="2035.RU06_13570"/>
<feature type="coiled-coil region" evidence="1">
    <location>
        <begin position="91"/>
        <end position="133"/>
    </location>
</feature>
<proteinExistence type="predicted"/>
<dbReference type="EMBL" id="SNVW01000004">
    <property type="protein sequence ID" value="TDN44778.1"/>
    <property type="molecule type" value="Genomic_DNA"/>
</dbReference>
<name>A0A4R6DKS5_9MICO</name>
<reference evidence="2 3" key="1">
    <citation type="submission" date="2019-03" db="EMBL/GenBank/DDBJ databases">
        <title>Genomic analyses of the natural microbiome of Caenorhabditis elegans.</title>
        <authorList>
            <person name="Samuel B."/>
        </authorList>
    </citation>
    <scope>NUCLEOTIDE SEQUENCE [LARGE SCALE GENOMIC DNA]</scope>
    <source>
        <strain evidence="2 3">JUb65</strain>
    </source>
</reference>